<name>A0A4Z0GG44_9ACTN</name>
<dbReference type="Gene3D" id="3.20.170.20">
    <property type="entry name" value="Protein of unknown function DUF952"/>
    <property type="match status" value="1"/>
</dbReference>
<dbReference type="EMBL" id="SRID01000321">
    <property type="protein sequence ID" value="TGA95424.1"/>
    <property type="molecule type" value="Genomic_DNA"/>
</dbReference>
<evidence type="ECO:0000313" key="1">
    <source>
        <dbReference type="EMBL" id="TGA95424.1"/>
    </source>
</evidence>
<dbReference type="OrthoDB" id="5638018at2"/>
<sequence>MIFHLVRLDDWLVAPDRPYAPTSLAEEGFVHCSPDESTTLAVANAFFREVPGPLMALLVNEHKLDVMVRWEAADPAPPPGVSAGTLFPHVYGHIVRSAVEGMMEVVRDPDGRATGFAVWS</sequence>
<dbReference type="Pfam" id="PF06108">
    <property type="entry name" value="DUF952"/>
    <property type="match status" value="1"/>
</dbReference>
<dbReference type="AlphaFoldDB" id="A0A4Z0GG44"/>
<dbReference type="Proteomes" id="UP000297948">
    <property type="component" value="Unassembled WGS sequence"/>
</dbReference>
<dbReference type="InterPro" id="IPR009297">
    <property type="entry name" value="DUF952"/>
</dbReference>
<dbReference type="SUPFAM" id="SSF56399">
    <property type="entry name" value="ADP-ribosylation"/>
    <property type="match status" value="1"/>
</dbReference>
<accession>A0A4Z0GG44</accession>
<proteinExistence type="predicted"/>
<organism evidence="1 2">
    <name type="scientific">Streptomyces palmae</name>
    <dbReference type="NCBI Taxonomy" id="1701085"/>
    <lineage>
        <taxon>Bacteria</taxon>
        <taxon>Bacillati</taxon>
        <taxon>Actinomycetota</taxon>
        <taxon>Actinomycetes</taxon>
        <taxon>Kitasatosporales</taxon>
        <taxon>Streptomycetaceae</taxon>
        <taxon>Streptomyces</taxon>
    </lineage>
</organism>
<keyword evidence="2" id="KW-1185">Reference proteome</keyword>
<protein>
    <submittedName>
        <fullName evidence="1">DUF952 domain-containing protein</fullName>
    </submittedName>
</protein>
<dbReference type="RefSeq" id="WP_135341433.1">
    <property type="nucleotide sequence ID" value="NZ_JBHLTX010000052.1"/>
</dbReference>
<comment type="caution">
    <text evidence="1">The sequence shown here is derived from an EMBL/GenBank/DDBJ whole genome shotgun (WGS) entry which is preliminary data.</text>
</comment>
<reference evidence="1 2" key="1">
    <citation type="submission" date="2019-03" db="EMBL/GenBank/DDBJ databases">
        <authorList>
            <person name="Gonzalez-Pimentel J.L."/>
        </authorList>
    </citation>
    <scope>NUCLEOTIDE SEQUENCE [LARGE SCALE GENOMIC DNA]</scope>
    <source>
        <strain evidence="1 2">JCM 31289</strain>
    </source>
</reference>
<evidence type="ECO:0000313" key="2">
    <source>
        <dbReference type="Proteomes" id="UP000297948"/>
    </source>
</evidence>
<gene>
    <name evidence="1" type="ORF">E4099_25345</name>
</gene>